<reference evidence="8 9" key="1">
    <citation type="submission" date="2019-03" db="EMBL/GenBank/DDBJ databases">
        <title>Genomic Encyclopedia of Type Strains, Phase IV (KMG-IV): sequencing the most valuable type-strain genomes for metagenomic binning, comparative biology and taxonomic classification.</title>
        <authorList>
            <person name="Goeker M."/>
        </authorList>
    </citation>
    <scope>NUCLEOTIDE SEQUENCE [LARGE SCALE GENOMIC DNA]</scope>
    <source>
        <strain evidence="8 9">DSM 15505</strain>
    </source>
</reference>
<evidence type="ECO:0000256" key="7">
    <source>
        <dbReference type="RuleBase" id="RU362048"/>
    </source>
</evidence>
<proteinExistence type="inferred from homology"/>
<dbReference type="OrthoDB" id="21094at2"/>
<dbReference type="RefSeq" id="WP_133736888.1">
    <property type="nucleotide sequence ID" value="NZ_SOAX01000007.1"/>
</dbReference>
<comment type="caution">
    <text evidence="8">The sequence shown here is derived from an EMBL/GenBank/DDBJ whole genome shotgun (WGS) entry which is preliminary data.</text>
</comment>
<keyword evidence="4 7" id="KW-0812">Transmembrane</keyword>
<feature type="transmembrane region" description="Helical" evidence="7">
    <location>
        <begin position="147"/>
        <end position="167"/>
    </location>
</feature>
<comment type="subcellular location">
    <subcellularLocation>
        <location evidence="1 7">Cell membrane</location>
        <topology evidence="1 7">Multi-pass membrane protein</topology>
    </subcellularLocation>
</comment>
<dbReference type="Pfam" id="PF01914">
    <property type="entry name" value="MarC"/>
    <property type="match status" value="1"/>
</dbReference>
<keyword evidence="9" id="KW-1185">Reference proteome</keyword>
<gene>
    <name evidence="8" type="ORF">DES49_2646</name>
</gene>
<organism evidence="8 9">
    <name type="scientific">Halospina denitrificans</name>
    <dbReference type="NCBI Taxonomy" id="332522"/>
    <lineage>
        <taxon>Bacteria</taxon>
        <taxon>Pseudomonadati</taxon>
        <taxon>Pseudomonadota</taxon>
        <taxon>Gammaproteobacteria</taxon>
        <taxon>Halospina</taxon>
    </lineage>
</organism>
<evidence type="ECO:0000256" key="4">
    <source>
        <dbReference type="ARBA" id="ARBA00022692"/>
    </source>
</evidence>
<feature type="transmembrane region" description="Helical" evidence="7">
    <location>
        <begin position="6"/>
        <end position="28"/>
    </location>
</feature>
<dbReference type="GO" id="GO:0005886">
    <property type="term" value="C:plasma membrane"/>
    <property type="evidence" value="ECO:0007669"/>
    <property type="project" value="UniProtKB-SubCell"/>
</dbReference>
<dbReference type="AlphaFoldDB" id="A0A4R7JLY0"/>
<evidence type="ECO:0000256" key="5">
    <source>
        <dbReference type="ARBA" id="ARBA00022989"/>
    </source>
</evidence>
<keyword evidence="6 7" id="KW-0472">Membrane</keyword>
<keyword evidence="3" id="KW-1003">Cell membrane</keyword>
<dbReference type="InterPro" id="IPR002771">
    <property type="entry name" value="Multi_antbiot-R_MarC"/>
</dbReference>
<dbReference type="PANTHER" id="PTHR33508:SF1">
    <property type="entry name" value="UPF0056 MEMBRANE PROTEIN YHCE"/>
    <property type="match status" value="1"/>
</dbReference>
<keyword evidence="5 7" id="KW-1133">Transmembrane helix</keyword>
<dbReference type="EMBL" id="SOAX01000007">
    <property type="protein sequence ID" value="TDT37689.1"/>
    <property type="molecule type" value="Genomic_DNA"/>
</dbReference>
<evidence type="ECO:0000313" key="8">
    <source>
        <dbReference type="EMBL" id="TDT37689.1"/>
    </source>
</evidence>
<comment type="similarity">
    <text evidence="2 7">Belongs to the UPF0056 (MarC) family.</text>
</comment>
<protein>
    <recommendedName>
        <fullName evidence="7">UPF0056 membrane protein</fullName>
    </recommendedName>
</protein>
<feature type="transmembrane region" description="Helical" evidence="7">
    <location>
        <begin position="115"/>
        <end position="135"/>
    </location>
</feature>
<evidence type="ECO:0000313" key="9">
    <source>
        <dbReference type="Proteomes" id="UP000295830"/>
    </source>
</evidence>
<evidence type="ECO:0000256" key="6">
    <source>
        <dbReference type="ARBA" id="ARBA00023136"/>
    </source>
</evidence>
<feature type="transmembrane region" description="Helical" evidence="7">
    <location>
        <begin position="64"/>
        <end position="84"/>
    </location>
</feature>
<dbReference type="NCBIfam" id="TIGR00427">
    <property type="entry name" value="NAAT family transporter"/>
    <property type="match status" value="1"/>
</dbReference>
<evidence type="ECO:0000256" key="3">
    <source>
        <dbReference type="ARBA" id="ARBA00022475"/>
    </source>
</evidence>
<feature type="transmembrane region" description="Helical" evidence="7">
    <location>
        <begin position="179"/>
        <end position="199"/>
    </location>
</feature>
<feature type="transmembrane region" description="Helical" evidence="7">
    <location>
        <begin position="40"/>
        <end position="58"/>
    </location>
</feature>
<evidence type="ECO:0000256" key="2">
    <source>
        <dbReference type="ARBA" id="ARBA00009784"/>
    </source>
</evidence>
<sequence length="219" mass="22638">MLELAVVAFTTFFITIGPVDVAFVFAALTGSAPPAQRRIMAIRGTGIATLILLPFVFFGESALGWMGISLAALQTAGGILLFLIGVDMVFARHSGGVSATDEETQEARGRADISVFPLATPLLAGPGAMGAAILMMSRAGGERLEQLMVILALLAVLALTLGCLLVANRIQKLLGATGAHVLTRVLGVLLCALAVQFVFDGIAASDLVPGRGPMFEVST</sequence>
<dbReference type="PANTHER" id="PTHR33508">
    <property type="entry name" value="UPF0056 MEMBRANE PROTEIN YHCE"/>
    <property type="match status" value="1"/>
</dbReference>
<dbReference type="Proteomes" id="UP000295830">
    <property type="component" value="Unassembled WGS sequence"/>
</dbReference>
<name>A0A4R7JLY0_9GAMM</name>
<evidence type="ECO:0000256" key="1">
    <source>
        <dbReference type="ARBA" id="ARBA00004651"/>
    </source>
</evidence>
<accession>A0A4R7JLY0</accession>